<dbReference type="Gene3D" id="3.40.50.300">
    <property type="entry name" value="P-loop containing nucleotide triphosphate hydrolases"/>
    <property type="match status" value="1"/>
</dbReference>
<evidence type="ECO:0000259" key="7">
    <source>
        <dbReference type="PROSITE" id="PS51192"/>
    </source>
</evidence>
<dbReference type="GO" id="GO:0016787">
    <property type="term" value="F:hydrolase activity"/>
    <property type="evidence" value="ECO:0007669"/>
    <property type="project" value="UniProtKB-KW"/>
</dbReference>
<dbReference type="InterPro" id="IPR000330">
    <property type="entry name" value="SNF2_N"/>
</dbReference>
<dbReference type="OrthoDB" id="448448at2759"/>
<feature type="region of interest" description="Disordered" evidence="6">
    <location>
        <begin position="1450"/>
        <end position="1469"/>
    </location>
</feature>
<dbReference type="PROSITE" id="PS51194">
    <property type="entry name" value="HELICASE_CTER"/>
    <property type="match status" value="1"/>
</dbReference>
<organism evidence="9 10">
    <name type="scientific">Pycnococcus provasolii</name>
    <dbReference type="NCBI Taxonomy" id="41880"/>
    <lineage>
        <taxon>Eukaryota</taxon>
        <taxon>Viridiplantae</taxon>
        <taxon>Chlorophyta</taxon>
        <taxon>Pseudoscourfieldiophyceae</taxon>
        <taxon>Pseudoscourfieldiales</taxon>
        <taxon>Pycnococcaceae</taxon>
        <taxon>Pycnococcus</taxon>
    </lineage>
</organism>
<dbReference type="InterPro" id="IPR027417">
    <property type="entry name" value="P-loop_NTPase"/>
</dbReference>
<feature type="compositionally biased region" description="Basic and acidic residues" evidence="6">
    <location>
        <begin position="107"/>
        <end position="123"/>
    </location>
</feature>
<dbReference type="InterPro" id="IPR014001">
    <property type="entry name" value="Helicase_ATP-bd"/>
</dbReference>
<dbReference type="SMART" id="SM00490">
    <property type="entry name" value="HELICc"/>
    <property type="match status" value="1"/>
</dbReference>
<dbReference type="PANTHER" id="PTHR10799">
    <property type="entry name" value="SNF2/RAD54 HELICASE FAMILY"/>
    <property type="match status" value="1"/>
</dbReference>
<evidence type="ECO:0000313" key="9">
    <source>
        <dbReference type="EMBL" id="GHP11132.1"/>
    </source>
</evidence>
<evidence type="ECO:0000256" key="2">
    <source>
        <dbReference type="ARBA" id="ARBA00022771"/>
    </source>
</evidence>
<protein>
    <recommendedName>
        <fullName evidence="11">SNF2 super family</fullName>
    </recommendedName>
</protein>
<dbReference type="CDD" id="cd15568">
    <property type="entry name" value="PHD5_NSD"/>
    <property type="match status" value="1"/>
</dbReference>
<keyword evidence="5" id="KW-0175">Coiled coil</keyword>
<feature type="compositionally biased region" description="Pro residues" evidence="6">
    <location>
        <begin position="1306"/>
        <end position="1316"/>
    </location>
</feature>
<dbReference type="InterPro" id="IPR001650">
    <property type="entry name" value="Helicase_C-like"/>
</dbReference>
<evidence type="ECO:0000256" key="3">
    <source>
        <dbReference type="ARBA" id="ARBA00022801"/>
    </source>
</evidence>
<evidence type="ECO:0000256" key="1">
    <source>
        <dbReference type="ARBA" id="ARBA00022723"/>
    </source>
</evidence>
<dbReference type="SMART" id="SM00487">
    <property type="entry name" value="DEXDc"/>
    <property type="match status" value="1"/>
</dbReference>
<sequence length="1469" mass="160981">MPAQRRYCDVCRGARDADDPPFLTCAVCLSAVAHPDCASAGISVKLTARTRRTGASTKPNASSSADPPRRSSARNQAPDEDDGDAATTTQEIEWTCESCIANEKEDEKLTKAQREQANKEDRKLKRKRSDTAARTAAMHRAIKVRREAFLQQNNALLAPFGVKLKGKNKGKQQAQPPPSKQPKRAAKEKANASTSSLEDLDSDTTYVDPSSFGPETPEYVQATLRDYQVTGVRWMLDRFRLGVGGILSDEMGLGKTIQSLSFLAALKHQGVNGPSLIIVPTAVAQNWTNELRRFTPSLSFIKVAGASAERTRVLETPEATYGDFDVCITTYETFLAEEHYFVEMVSWLTIVIDEGHRLKNDTSKLQVMLKRVTCPFRLLLTGTPLQNNMRELWSLLSYILPEIATNAASEAFARGFSLDKGNGKVPNQQGMGDAQIITAARNLLEAMSMRRVKADVEKTLMPKKVSTIFVPMAPPQLTWYRRIFSPSQEEKLELLESSQLTALFLQLMKVVNHPKQLLGAIDARRRQNEGIARRAAGGDFAGKVVEESAAAPVPGETAEQERELRSMKGQALIDASNKLRLLDRLLFRLRSRGSRVLIFSQWTACLDVLQEYVEFRFGALGEAFFRLDGNTNRVTRETDVRAFNAPGSRAFCYLISTRAGGVGLNLATADTVVLFDSSYNPQVDLQAMDRAHRIGQTKQVRVYRLVTALTLEERVVARATQKMLLDKAVVQSAVSAEETAAAAAAAASTAAGERGVMDDTADIGGASLRELRAMLRCGTSEIFDATSDVHRALGVAEVDNLLSRADQDGGTIRMEGALPIEYDEELEELADEIPEEKLKAMADDGSLLWWHVKVHWPAESRWFTGQLMYFNADLRERYVVVYEDGEMEWIDLPDDSIIVLRSGDEPVHFKSRWAAKIKHMRRQLGDDGLADPAKAGRRSSRIQTLGPTSPPPAAAEVGAGAGADNTTPSTQPMEVAKGDDDSGNDNKSDKAAADGAAAAAVALSGIVNGRRERKQPKKFEPVSFSREVKTPKKKLVHDDECFNCGDGGDLICCDVCPRVYHLKCAGLRTVPKGVYRCPWHSCYSCGRTASEAGGRMLHCATCPTTYCLDCIPESLLANRRADLDAPRKAELLRLGMQDIPSTPAAFIACELCLESGENAKDVAKHEERARNRAAMEERIRVQEQRAAAAAKAMEERLKMEAERAKAEAERKAFNERLGITLSGPPPMPFAHMQPTMQMPMAHGQPQPPMPMAYVPPMTMGYGPPPQMMMMAHGAPPPPPQMMMMAAHGAPPPPPPPQMARAHRARPPPPPPGPPPQMMMAHRNTYKYKLPPPLPATAMTMPPNVVPQHQRPLQKLSMPPLQIAPAQPTVPICPTCHFRPCEKHDNGSWRMECGACRRQKYKARRDEKAALDAGHIAPPPPSVSVSASASASAMPGSQIARMRLDASIAAANGAAAPEPPPPSSLLQRFM</sequence>
<dbReference type="Pfam" id="PF00271">
    <property type="entry name" value="Helicase_C"/>
    <property type="match status" value="1"/>
</dbReference>
<feature type="domain" description="Helicase C-terminal" evidence="8">
    <location>
        <begin position="581"/>
        <end position="741"/>
    </location>
</feature>
<comment type="caution">
    <text evidence="9">The sequence shown here is derived from an EMBL/GenBank/DDBJ whole genome shotgun (WGS) entry which is preliminary data.</text>
</comment>
<feature type="region of interest" description="Disordered" evidence="6">
    <location>
        <begin position="166"/>
        <end position="212"/>
    </location>
</feature>
<feature type="domain" description="Helicase ATP-binding" evidence="7">
    <location>
        <begin position="236"/>
        <end position="402"/>
    </location>
</feature>
<dbReference type="GO" id="GO:0005524">
    <property type="term" value="F:ATP binding"/>
    <property type="evidence" value="ECO:0007669"/>
    <property type="project" value="InterPro"/>
</dbReference>
<feature type="region of interest" description="Disordered" evidence="6">
    <location>
        <begin position="1412"/>
        <end position="1435"/>
    </location>
</feature>
<dbReference type="PROSITE" id="PS51192">
    <property type="entry name" value="HELICASE_ATP_BIND_1"/>
    <property type="match status" value="1"/>
</dbReference>
<dbReference type="Gene3D" id="3.40.50.10810">
    <property type="entry name" value="Tandem AAA-ATPase domain"/>
    <property type="match status" value="1"/>
</dbReference>
<feature type="region of interest" description="Disordered" evidence="6">
    <location>
        <begin position="924"/>
        <end position="993"/>
    </location>
</feature>
<dbReference type="SUPFAM" id="SSF52540">
    <property type="entry name" value="P-loop containing nucleoside triphosphate hydrolases"/>
    <property type="match status" value="2"/>
</dbReference>
<keyword evidence="4" id="KW-0862">Zinc</keyword>
<feature type="region of interest" description="Disordered" evidence="6">
    <location>
        <begin position="107"/>
        <end position="138"/>
    </location>
</feature>
<evidence type="ECO:0000313" key="10">
    <source>
        <dbReference type="Proteomes" id="UP000660262"/>
    </source>
</evidence>
<dbReference type="Proteomes" id="UP000660262">
    <property type="component" value="Unassembled WGS sequence"/>
</dbReference>
<keyword evidence="1" id="KW-0479">Metal-binding</keyword>
<name>A0A830HVH6_9CHLO</name>
<keyword evidence="3" id="KW-0378">Hydrolase</keyword>
<dbReference type="InterPro" id="IPR013083">
    <property type="entry name" value="Znf_RING/FYVE/PHD"/>
</dbReference>
<dbReference type="InterPro" id="IPR038718">
    <property type="entry name" value="SNF2-like_sf"/>
</dbReference>
<dbReference type="InterPro" id="IPR001965">
    <property type="entry name" value="Znf_PHD"/>
</dbReference>
<evidence type="ECO:0008006" key="11">
    <source>
        <dbReference type="Google" id="ProtNLM"/>
    </source>
</evidence>
<accession>A0A830HVH6</accession>
<evidence type="ECO:0000259" key="8">
    <source>
        <dbReference type="PROSITE" id="PS51194"/>
    </source>
</evidence>
<dbReference type="SUPFAM" id="SSF57903">
    <property type="entry name" value="FYVE/PHD zinc finger"/>
    <property type="match status" value="1"/>
</dbReference>
<feature type="coiled-coil region" evidence="5">
    <location>
        <begin position="1172"/>
        <end position="1216"/>
    </location>
</feature>
<dbReference type="SMART" id="SM00249">
    <property type="entry name" value="PHD"/>
    <property type="match status" value="3"/>
</dbReference>
<feature type="compositionally biased region" description="Basic and acidic residues" evidence="6">
    <location>
        <begin position="976"/>
        <end position="992"/>
    </location>
</feature>
<proteinExistence type="predicted"/>
<dbReference type="GO" id="GO:0008270">
    <property type="term" value="F:zinc ion binding"/>
    <property type="evidence" value="ECO:0007669"/>
    <property type="project" value="UniProtKB-KW"/>
</dbReference>
<dbReference type="InterPro" id="IPR049730">
    <property type="entry name" value="SNF2/RAD54-like_C"/>
</dbReference>
<keyword evidence="2" id="KW-0863">Zinc-finger</keyword>
<feature type="region of interest" description="Disordered" evidence="6">
    <location>
        <begin position="1289"/>
        <end position="1316"/>
    </location>
</feature>
<reference evidence="9" key="1">
    <citation type="submission" date="2020-10" db="EMBL/GenBank/DDBJ databases">
        <title>Unveiling of a novel bifunctional photoreceptor, Dualchrome1, isolated from a cosmopolitan green alga.</title>
        <authorList>
            <person name="Suzuki S."/>
            <person name="Kawachi M."/>
        </authorList>
    </citation>
    <scope>NUCLEOTIDE SEQUENCE</scope>
    <source>
        <strain evidence="9">NIES 2893</strain>
    </source>
</reference>
<feature type="region of interest" description="Disordered" evidence="6">
    <location>
        <begin position="50"/>
        <end position="87"/>
    </location>
</feature>
<dbReference type="Pfam" id="PF00176">
    <property type="entry name" value="SNF2-rel_dom"/>
    <property type="match status" value="1"/>
</dbReference>
<keyword evidence="10" id="KW-1185">Reference proteome</keyword>
<evidence type="ECO:0000256" key="6">
    <source>
        <dbReference type="SAM" id="MobiDB-lite"/>
    </source>
</evidence>
<dbReference type="InterPro" id="IPR011011">
    <property type="entry name" value="Znf_FYVE_PHD"/>
</dbReference>
<feature type="compositionally biased region" description="Low complexity" evidence="6">
    <location>
        <begin position="1422"/>
        <end position="1432"/>
    </location>
</feature>
<dbReference type="CDD" id="cd18793">
    <property type="entry name" value="SF2_C_SNF"/>
    <property type="match status" value="1"/>
</dbReference>
<dbReference type="EMBL" id="BNJQ01000033">
    <property type="protein sequence ID" value="GHP11132.1"/>
    <property type="molecule type" value="Genomic_DNA"/>
</dbReference>
<dbReference type="Gene3D" id="3.30.40.10">
    <property type="entry name" value="Zinc/RING finger domain, C3HC4 (zinc finger)"/>
    <property type="match status" value="1"/>
</dbReference>
<gene>
    <name evidence="9" type="ORF">PPROV_000986200</name>
</gene>
<evidence type="ECO:0000256" key="4">
    <source>
        <dbReference type="ARBA" id="ARBA00022833"/>
    </source>
</evidence>
<evidence type="ECO:0000256" key="5">
    <source>
        <dbReference type="SAM" id="Coils"/>
    </source>
</evidence>